<feature type="region of interest" description="Disordered" evidence="10">
    <location>
        <begin position="225"/>
        <end position="299"/>
    </location>
</feature>
<evidence type="ECO:0000256" key="6">
    <source>
        <dbReference type="ARBA" id="ARBA00022723"/>
    </source>
</evidence>
<dbReference type="PANTHER" id="PTHR45713:SF8">
    <property type="entry name" value="SI:CH211-215K15.4"/>
    <property type="match status" value="1"/>
</dbReference>
<keyword evidence="5" id="KW-0964">Secreted</keyword>
<feature type="compositionally biased region" description="Basic and acidic residues" evidence="10">
    <location>
        <begin position="225"/>
        <end position="244"/>
    </location>
</feature>
<dbReference type="SUPFAM" id="SSF49785">
    <property type="entry name" value="Galactose-binding domain-like"/>
    <property type="match status" value="1"/>
</dbReference>
<dbReference type="GO" id="GO:0046872">
    <property type="term" value="F:metal ion binding"/>
    <property type="evidence" value="ECO:0007669"/>
    <property type="project" value="UniProtKB-KW"/>
</dbReference>
<dbReference type="GO" id="GO:0042806">
    <property type="term" value="F:fucose binding"/>
    <property type="evidence" value="ECO:0007669"/>
    <property type="project" value="UniProtKB-ARBA"/>
</dbReference>
<organism evidence="12 13">
    <name type="scientific">Polypterus senegalus</name>
    <name type="common">Senegal bichir</name>
    <dbReference type="NCBI Taxonomy" id="55291"/>
    <lineage>
        <taxon>Eukaryota</taxon>
        <taxon>Metazoa</taxon>
        <taxon>Chordata</taxon>
        <taxon>Craniata</taxon>
        <taxon>Vertebrata</taxon>
        <taxon>Euteleostomi</taxon>
        <taxon>Actinopterygii</taxon>
        <taxon>Polypteriformes</taxon>
        <taxon>Polypteridae</taxon>
        <taxon>Polypterus</taxon>
    </lineage>
</organism>
<dbReference type="PANTHER" id="PTHR45713">
    <property type="entry name" value="FTP DOMAIN-CONTAINING PROTEIN"/>
    <property type="match status" value="1"/>
</dbReference>
<dbReference type="GO" id="GO:0001868">
    <property type="term" value="P:regulation of complement activation, lectin pathway"/>
    <property type="evidence" value="ECO:0007669"/>
    <property type="project" value="UniProtKB-ARBA"/>
</dbReference>
<feature type="non-terminal residue" evidence="12">
    <location>
        <position position="1"/>
    </location>
</feature>
<comment type="similarity">
    <text evidence="3">Belongs to the fucolectin family.</text>
</comment>
<keyword evidence="7" id="KW-0430">Lectin</keyword>
<accession>A0A8X8BNN8</accession>
<keyword evidence="8" id="KW-0106">Calcium</keyword>
<name>A0A8X8BNN8_POLSE</name>
<proteinExistence type="inferred from homology"/>
<dbReference type="Pfam" id="PF22633">
    <property type="entry name" value="F5_F8_type_C_2"/>
    <property type="match status" value="1"/>
</dbReference>
<evidence type="ECO:0000256" key="1">
    <source>
        <dbReference type="ARBA" id="ARBA00002219"/>
    </source>
</evidence>
<keyword evidence="9" id="KW-1015">Disulfide bond</keyword>
<evidence type="ECO:0000256" key="2">
    <source>
        <dbReference type="ARBA" id="ARBA00004613"/>
    </source>
</evidence>
<dbReference type="Proteomes" id="UP000886611">
    <property type="component" value="Unassembled WGS sequence"/>
</dbReference>
<dbReference type="GO" id="GO:0005576">
    <property type="term" value="C:extracellular region"/>
    <property type="evidence" value="ECO:0007669"/>
    <property type="project" value="UniProtKB-SubCell"/>
</dbReference>
<feature type="domain" description="Fucolectin tachylectin-4 pentraxin-1" evidence="11">
    <location>
        <begin position="2"/>
        <end position="136"/>
    </location>
</feature>
<dbReference type="EMBL" id="JAATIS010002524">
    <property type="protein sequence ID" value="KAG2464788.1"/>
    <property type="molecule type" value="Genomic_DNA"/>
</dbReference>
<evidence type="ECO:0000313" key="13">
    <source>
        <dbReference type="Proteomes" id="UP000886611"/>
    </source>
</evidence>
<reference evidence="12 13" key="1">
    <citation type="journal article" date="2021" name="Cell">
        <title>Tracing the genetic footprints of vertebrate landing in non-teleost ray-finned fishes.</title>
        <authorList>
            <person name="Bi X."/>
            <person name="Wang K."/>
            <person name="Yang L."/>
            <person name="Pan H."/>
            <person name="Jiang H."/>
            <person name="Wei Q."/>
            <person name="Fang M."/>
            <person name="Yu H."/>
            <person name="Zhu C."/>
            <person name="Cai Y."/>
            <person name="He Y."/>
            <person name="Gan X."/>
            <person name="Zeng H."/>
            <person name="Yu D."/>
            <person name="Zhu Y."/>
            <person name="Jiang H."/>
            <person name="Qiu Q."/>
            <person name="Yang H."/>
            <person name="Zhang Y.E."/>
            <person name="Wang W."/>
            <person name="Zhu M."/>
            <person name="He S."/>
            <person name="Zhang G."/>
        </authorList>
    </citation>
    <scope>NUCLEOTIDE SEQUENCE [LARGE SCALE GENOMIC DNA]</scope>
    <source>
        <strain evidence="12">Bchr_013</strain>
    </source>
</reference>
<evidence type="ECO:0000256" key="4">
    <source>
        <dbReference type="ARBA" id="ARBA00011233"/>
    </source>
</evidence>
<gene>
    <name evidence="12" type="primary">Fucl4_0</name>
    <name evidence="12" type="ORF">GTO96_0009291</name>
</gene>
<keyword evidence="6" id="KW-0479">Metal-binding</keyword>
<comment type="caution">
    <text evidence="12">The sequence shown here is derived from an EMBL/GenBank/DDBJ whole genome shotgun (WGS) entry which is preliminary data.</text>
</comment>
<feature type="non-terminal residue" evidence="12">
    <location>
        <position position="299"/>
    </location>
</feature>
<evidence type="ECO:0000256" key="7">
    <source>
        <dbReference type="ARBA" id="ARBA00022734"/>
    </source>
</evidence>
<protein>
    <submittedName>
        <fullName evidence="12">FUCL4 protein</fullName>
    </submittedName>
</protein>
<comment type="subunit">
    <text evidence="4">Homotrimer.</text>
</comment>
<dbReference type="SMART" id="SM00607">
    <property type="entry name" value="FTP"/>
    <property type="match status" value="1"/>
</dbReference>
<keyword evidence="13" id="KW-1185">Reference proteome</keyword>
<evidence type="ECO:0000256" key="5">
    <source>
        <dbReference type="ARBA" id="ARBA00022525"/>
    </source>
</evidence>
<evidence type="ECO:0000256" key="3">
    <source>
        <dbReference type="ARBA" id="ARBA00010147"/>
    </source>
</evidence>
<dbReference type="InterPro" id="IPR006585">
    <property type="entry name" value="FTP1"/>
</dbReference>
<evidence type="ECO:0000256" key="10">
    <source>
        <dbReference type="SAM" id="MobiDB-lite"/>
    </source>
</evidence>
<evidence type="ECO:0000259" key="11">
    <source>
        <dbReference type="SMART" id="SM00607"/>
    </source>
</evidence>
<evidence type="ECO:0000256" key="8">
    <source>
        <dbReference type="ARBA" id="ARBA00022837"/>
    </source>
</evidence>
<dbReference type="Gene3D" id="2.60.120.260">
    <property type="entry name" value="Galactose-binding domain-like"/>
    <property type="match status" value="1"/>
</dbReference>
<dbReference type="AlphaFoldDB" id="A0A8X8BNN8"/>
<dbReference type="InterPro" id="IPR008979">
    <property type="entry name" value="Galactose-bd-like_sf"/>
</dbReference>
<evidence type="ECO:0000256" key="9">
    <source>
        <dbReference type="ARBA" id="ARBA00023157"/>
    </source>
</evidence>
<dbReference type="InterPro" id="IPR051941">
    <property type="entry name" value="BG_Antigen-Binding_Lectin"/>
</dbReference>
<evidence type="ECO:0000313" key="12">
    <source>
        <dbReference type="EMBL" id="KAG2464788.1"/>
    </source>
</evidence>
<comment type="subcellular location">
    <subcellularLocation>
        <location evidence="2">Secreted</location>
    </subcellularLocation>
</comment>
<comment type="function">
    <text evidence="1">Acts as a defensive agent. Recognizes blood group fucosylated oligosaccharides including A, B, H and Lewis B-type antigens. Does not recognize Lewis A antigen and has low affinity for monovalent haptens.</text>
</comment>
<sequence length="299" mass="32170">MSQSYSFLGLASNAIDGNRDGIYIHGSCAHTANHLNPWWRVDLLKSYKVKLIVLTSREDCCPEQINGAEILIGDSLANNGNSNPRCAVVQNLGSGMTTVYHCNGMVGRYVNVVKPDKTESVVFSELEYLQHRSPKVQALQSNNAFLAASSPLSSSVLLPPDFRLDCWEAVPFIPHPEVFQVPDQLAPPGGADKLSSVVAGCPQHPLAATPSPNRAAVLDSMSHGATEKIEEGSTAREAAPKPPEEGTAMSMMAPPGRMQQRRPGRAWDPAVRHTVWPGSESWSGGKGSTSEETENSLSL</sequence>
<dbReference type="GO" id="GO:0010185">
    <property type="term" value="P:regulation of cellular defense response"/>
    <property type="evidence" value="ECO:0007669"/>
    <property type="project" value="UniProtKB-ARBA"/>
</dbReference>